<feature type="region of interest" description="Disordered" evidence="1">
    <location>
        <begin position="46"/>
        <end position="79"/>
    </location>
</feature>
<reference evidence="2 3" key="1">
    <citation type="submission" date="2018-10" db="EMBL/GenBank/DDBJ databases">
        <title>Fifty Aureobasidium pullulans genomes reveal a recombining polyextremotolerant generalist.</title>
        <authorList>
            <person name="Gostincar C."/>
            <person name="Turk M."/>
            <person name="Zajc J."/>
            <person name="Gunde-Cimerman N."/>
        </authorList>
    </citation>
    <scope>NUCLEOTIDE SEQUENCE [LARGE SCALE GENOMIC DNA]</scope>
    <source>
        <strain evidence="2 3">EXF-4256</strain>
    </source>
</reference>
<evidence type="ECO:0008006" key="4">
    <source>
        <dbReference type="Google" id="ProtNLM"/>
    </source>
</evidence>
<evidence type="ECO:0000256" key="1">
    <source>
        <dbReference type="SAM" id="MobiDB-lite"/>
    </source>
</evidence>
<dbReference type="Gene3D" id="1.25.40.10">
    <property type="entry name" value="Tetratricopeptide repeat domain"/>
    <property type="match status" value="1"/>
</dbReference>
<sequence length="771" mass="87094">MPPRITRLKWPRLFPPHEPLPFLYPRWFSVESAAVEVERATIPGDVPATRQRDVEGQKELGNVQTEDTKSDGKSQGEGFVRRVPGSVKRAPEIRRLKETKRRELREKTFYAHDWRTPLALIRKHTLEDARHHVKQLARLEMPQGMRGFYPGNISQLFLDVYLHTGCHVQISRSDGHEDDRFSALEISGTVLSIRLAKGILDRAVQLESDKDLNDKGSMGSYTTTATTIPMTKAAPRSVWSSRRTASKELSKVREPKIWSIPNFAGYVEDLVNSTTPPLRHQKRSETPLSQPHIDLVTERLTSLYVDPKIIPWASMHATVKILQYLTQHRKIPEVRRILDLIDIRSKATPTLSLILANPAIFNVLLHSASEALDLHSYNFLLRMMTDRNVAPDVTTWTSLLYLIQKFSPRNVKYVINTMRSRHLLDSPASRIAIANITAQRDAAEWLARGESIFDFIDHYDKLWEGKEWLDTRACNQILTSLIESGNLEDCLHMVRMLGDRDRKPNLVTTHILLGAAAQYRDLAFSVRALEATITDLTPDRDTFDQFALVAWKCRAYNTLRVVWRHACVTGNVSHGFMKKMQKNFAEALPAESRKDVIVDGSGVERVKTGGKKGMSRHSRFEALAAKVAVGIDGTIPITSWKSEPSPAEVSPDYATSNITNTSTPPPTSPTSPISPMDPLTQETTETSPSPSPSPIRPSKPPLPTILQSDLLAHQTYTAKHPFLSSFRLAVEKDLAWRQLGYDKTSTLDILLKHGIVVKVEEKARRKEGKWQ</sequence>
<evidence type="ECO:0000313" key="3">
    <source>
        <dbReference type="Proteomes" id="UP000305064"/>
    </source>
</evidence>
<accession>A0A4S9VNP1</accession>
<dbReference type="EMBL" id="QZBJ01000083">
    <property type="protein sequence ID" value="THY70104.1"/>
    <property type="molecule type" value="Genomic_DNA"/>
</dbReference>
<feature type="compositionally biased region" description="Low complexity" evidence="1">
    <location>
        <begin position="670"/>
        <end position="688"/>
    </location>
</feature>
<dbReference type="Proteomes" id="UP000305064">
    <property type="component" value="Unassembled WGS sequence"/>
</dbReference>
<comment type="caution">
    <text evidence="2">The sequence shown here is derived from an EMBL/GenBank/DDBJ whole genome shotgun (WGS) entry which is preliminary data.</text>
</comment>
<feature type="compositionally biased region" description="Pro residues" evidence="1">
    <location>
        <begin position="689"/>
        <end position="703"/>
    </location>
</feature>
<gene>
    <name evidence="2" type="ORF">D6C94_08904</name>
</gene>
<protein>
    <recommendedName>
        <fullName evidence="4">Pentatricopeptide repeat protein</fullName>
    </recommendedName>
</protein>
<feature type="region of interest" description="Disordered" evidence="1">
    <location>
        <begin position="639"/>
        <end position="704"/>
    </location>
</feature>
<proteinExistence type="predicted"/>
<organism evidence="2 3">
    <name type="scientific">Aureobasidium pullulans</name>
    <name type="common">Black yeast</name>
    <name type="synonym">Pullularia pullulans</name>
    <dbReference type="NCBI Taxonomy" id="5580"/>
    <lineage>
        <taxon>Eukaryota</taxon>
        <taxon>Fungi</taxon>
        <taxon>Dikarya</taxon>
        <taxon>Ascomycota</taxon>
        <taxon>Pezizomycotina</taxon>
        <taxon>Dothideomycetes</taxon>
        <taxon>Dothideomycetidae</taxon>
        <taxon>Dothideales</taxon>
        <taxon>Saccotheciaceae</taxon>
        <taxon>Aureobasidium</taxon>
    </lineage>
</organism>
<name>A0A4S9VNP1_AURPU</name>
<dbReference type="InterPro" id="IPR011990">
    <property type="entry name" value="TPR-like_helical_dom_sf"/>
</dbReference>
<evidence type="ECO:0000313" key="2">
    <source>
        <dbReference type="EMBL" id="THY70104.1"/>
    </source>
</evidence>
<dbReference type="AlphaFoldDB" id="A0A4S9VNP1"/>